<dbReference type="PANTHER" id="PTHR12246">
    <property type="entry name" value="PALMITOYLTRANSFERASE ZDHHC16"/>
    <property type="match status" value="1"/>
</dbReference>
<dbReference type="Proteomes" id="UP000070412">
    <property type="component" value="Unassembled WGS sequence"/>
</dbReference>
<reference evidence="11" key="1">
    <citation type="journal article" date="2020" name="PLoS Negl. Trop. Dis.">
        <title>High-quality nuclear genome for Sarcoptes scabiei-A critical resource for a neglected parasite.</title>
        <authorList>
            <person name="Korhonen P.K."/>
            <person name="Gasser R.B."/>
            <person name="Ma G."/>
            <person name="Wang T."/>
            <person name="Stroehlein A.J."/>
            <person name="Young N.D."/>
            <person name="Ang C.S."/>
            <person name="Fernando D.D."/>
            <person name="Lu H.C."/>
            <person name="Taylor S."/>
            <person name="Reynolds S.L."/>
            <person name="Mofiz E."/>
            <person name="Najaraj S.H."/>
            <person name="Gowda H."/>
            <person name="Madugundu A."/>
            <person name="Renuse S."/>
            <person name="Holt D."/>
            <person name="Pandey A."/>
            <person name="Papenfuss A.T."/>
            <person name="Fischer K."/>
        </authorList>
    </citation>
    <scope>NUCLEOTIDE SEQUENCE [LARGE SCALE GENOMIC DNA]</scope>
</reference>
<reference evidence="10" key="3">
    <citation type="submission" date="2022-06" db="UniProtKB">
        <authorList>
            <consortium name="EnsemblMetazoa"/>
        </authorList>
    </citation>
    <scope>IDENTIFICATION</scope>
</reference>
<gene>
    <name evidence="9" type="ORF">SSS_4931</name>
</gene>
<name>A0A834R807_SARSC</name>
<dbReference type="AlphaFoldDB" id="A0A834R807"/>
<evidence type="ECO:0000256" key="7">
    <source>
        <dbReference type="RuleBase" id="RU079119"/>
    </source>
</evidence>
<evidence type="ECO:0000256" key="3">
    <source>
        <dbReference type="ARBA" id="ARBA00022692"/>
    </source>
</evidence>
<comment type="catalytic activity">
    <reaction evidence="7">
        <text>L-cysteinyl-[protein] + hexadecanoyl-CoA = S-hexadecanoyl-L-cysteinyl-[protein] + CoA</text>
        <dbReference type="Rhea" id="RHEA:36683"/>
        <dbReference type="Rhea" id="RHEA-COMP:10131"/>
        <dbReference type="Rhea" id="RHEA-COMP:11032"/>
        <dbReference type="ChEBI" id="CHEBI:29950"/>
        <dbReference type="ChEBI" id="CHEBI:57287"/>
        <dbReference type="ChEBI" id="CHEBI:57379"/>
        <dbReference type="ChEBI" id="CHEBI:74151"/>
        <dbReference type="EC" id="2.3.1.225"/>
    </reaction>
</comment>
<reference evidence="9" key="2">
    <citation type="submission" date="2020-01" db="EMBL/GenBank/DDBJ databases">
        <authorList>
            <person name="Korhonen P.K.K."/>
            <person name="Guangxu M.G."/>
            <person name="Wang T.W."/>
            <person name="Stroehlein A.J.S."/>
            <person name="Young N.D."/>
            <person name="Ang C.-S.A."/>
            <person name="Fernando D.W.F."/>
            <person name="Lu H.L."/>
            <person name="Taylor S.T."/>
            <person name="Ehtesham M.E.M."/>
            <person name="Najaraj S.H.N."/>
            <person name="Harsha G.H.G."/>
            <person name="Madugundu A.M."/>
            <person name="Renuse S.R."/>
            <person name="Holt D.H."/>
            <person name="Pandey A.P."/>
            <person name="Papenfuss A.P."/>
            <person name="Gasser R.B.G."/>
            <person name="Fischer K.F."/>
        </authorList>
    </citation>
    <scope>NUCLEOTIDE SEQUENCE</scope>
    <source>
        <strain evidence="9">SSS_KF_BRIS2020</strain>
    </source>
</reference>
<keyword evidence="3 7" id="KW-0812">Transmembrane</keyword>
<evidence type="ECO:0000313" key="11">
    <source>
        <dbReference type="Proteomes" id="UP000070412"/>
    </source>
</evidence>
<evidence type="ECO:0000313" key="9">
    <source>
        <dbReference type="EMBL" id="KAF7490431.1"/>
    </source>
</evidence>
<keyword evidence="6 7" id="KW-0012">Acyltransferase</keyword>
<evidence type="ECO:0000256" key="5">
    <source>
        <dbReference type="ARBA" id="ARBA00023136"/>
    </source>
</evidence>
<evidence type="ECO:0000259" key="8">
    <source>
        <dbReference type="Pfam" id="PF01529"/>
    </source>
</evidence>
<accession>A0A834R807</accession>
<comment type="domain">
    <text evidence="7">The DHHC domain is required for palmitoyltransferase activity.</text>
</comment>
<dbReference type="InterPro" id="IPR001594">
    <property type="entry name" value="Palmitoyltrfase_DHHC"/>
</dbReference>
<keyword evidence="4 7" id="KW-1133">Transmembrane helix</keyword>
<feature type="domain" description="Palmitoyltransferase DHHC" evidence="8">
    <location>
        <begin position="147"/>
        <end position="296"/>
    </location>
</feature>
<dbReference type="Pfam" id="PF01529">
    <property type="entry name" value="DHHC"/>
    <property type="match status" value="1"/>
</dbReference>
<evidence type="ECO:0000256" key="4">
    <source>
        <dbReference type="ARBA" id="ARBA00022989"/>
    </source>
</evidence>
<dbReference type="GO" id="GO:0019706">
    <property type="term" value="F:protein-cysteine S-palmitoyltransferase activity"/>
    <property type="evidence" value="ECO:0007669"/>
    <property type="project" value="UniProtKB-EC"/>
</dbReference>
<keyword evidence="2 7" id="KW-0808">Transferase</keyword>
<sequence>MKFGYPKSYLFREIFRRIKHKIDDFWRYFVTKFELSKLFCQSHFYNSQYDAYYLIDSFFDPLFNCIDKYLKYFGTIFVVIVFLILFLFISFAYILGVPYWYNRSKIVLTIAWIIGHWLLINVLWNYFKSLYTLPGQALDKLLITKVSSFCKKCFVAKPPRCHHCSVCDRCILKMDHHCPWLNNCIGHYNHRYFFFFCAYTWLGTIFVMIFGVWVAFDHWFPDYSPFETIDFDSYDDVTENHIWPIEFVLWSNQQRIKSKLMIFEAIITVLLFLLLGLLLRYHIDLITNGETCIEKHINRKCRKHFAELDIVYQNPYDFGSKQNWRNFLGFDRTNNPWRHILLPSNLKPIGDGFNWETTISRDN</sequence>
<organism evidence="9">
    <name type="scientific">Sarcoptes scabiei</name>
    <name type="common">Itch mite</name>
    <name type="synonym">Acarus scabiei</name>
    <dbReference type="NCBI Taxonomy" id="52283"/>
    <lineage>
        <taxon>Eukaryota</taxon>
        <taxon>Metazoa</taxon>
        <taxon>Ecdysozoa</taxon>
        <taxon>Arthropoda</taxon>
        <taxon>Chelicerata</taxon>
        <taxon>Arachnida</taxon>
        <taxon>Acari</taxon>
        <taxon>Acariformes</taxon>
        <taxon>Sarcoptiformes</taxon>
        <taxon>Astigmata</taxon>
        <taxon>Psoroptidia</taxon>
        <taxon>Sarcoptoidea</taxon>
        <taxon>Sarcoptidae</taxon>
        <taxon>Sarcoptinae</taxon>
        <taxon>Sarcoptes</taxon>
    </lineage>
</organism>
<dbReference type="InterPro" id="IPR039859">
    <property type="entry name" value="PFA4/ZDH16/20/ERF2-like"/>
</dbReference>
<evidence type="ECO:0000313" key="10">
    <source>
        <dbReference type="EnsemblMetazoa" id="KAF7490431.1"/>
    </source>
</evidence>
<comment type="subcellular location">
    <subcellularLocation>
        <location evidence="1">Membrane</location>
        <topology evidence="1">Multi-pass membrane protein</topology>
    </subcellularLocation>
</comment>
<dbReference type="EMBL" id="WVUK01000062">
    <property type="protein sequence ID" value="KAF7490431.1"/>
    <property type="molecule type" value="Genomic_DNA"/>
</dbReference>
<feature type="transmembrane region" description="Helical" evidence="7">
    <location>
        <begin position="260"/>
        <end position="279"/>
    </location>
</feature>
<keyword evidence="11" id="KW-1185">Reference proteome</keyword>
<evidence type="ECO:0000256" key="1">
    <source>
        <dbReference type="ARBA" id="ARBA00004141"/>
    </source>
</evidence>
<evidence type="ECO:0000256" key="6">
    <source>
        <dbReference type="ARBA" id="ARBA00023315"/>
    </source>
</evidence>
<feature type="transmembrane region" description="Helical" evidence="7">
    <location>
        <begin position="192"/>
        <end position="216"/>
    </location>
</feature>
<dbReference type="OrthoDB" id="331948at2759"/>
<feature type="transmembrane region" description="Helical" evidence="7">
    <location>
        <begin position="106"/>
        <end position="127"/>
    </location>
</feature>
<dbReference type="EnsemblMetazoa" id="SSS_4931s_mrna">
    <property type="protein sequence ID" value="KAF7490431.1"/>
    <property type="gene ID" value="SSS_4931"/>
</dbReference>
<evidence type="ECO:0000256" key="2">
    <source>
        <dbReference type="ARBA" id="ARBA00022679"/>
    </source>
</evidence>
<dbReference type="PROSITE" id="PS50216">
    <property type="entry name" value="DHHC"/>
    <property type="match status" value="1"/>
</dbReference>
<comment type="similarity">
    <text evidence="7">Belongs to the DHHC palmitoyltransferase family.</text>
</comment>
<dbReference type="GO" id="GO:0016020">
    <property type="term" value="C:membrane"/>
    <property type="evidence" value="ECO:0007669"/>
    <property type="project" value="UniProtKB-SubCell"/>
</dbReference>
<proteinExistence type="inferred from homology"/>
<dbReference type="EC" id="2.3.1.225" evidence="7"/>
<keyword evidence="5 7" id="KW-0472">Membrane</keyword>
<protein>
    <recommendedName>
        <fullName evidence="7">Palmitoyltransferase</fullName>
        <ecNumber evidence="7">2.3.1.225</ecNumber>
    </recommendedName>
</protein>
<feature type="transmembrane region" description="Helical" evidence="7">
    <location>
        <begin position="72"/>
        <end position="94"/>
    </location>
</feature>